<gene>
    <name evidence="1" type="ORF">PHYBLDRAFT_150982</name>
</gene>
<dbReference type="Proteomes" id="UP000077315">
    <property type="component" value="Unassembled WGS sequence"/>
</dbReference>
<protein>
    <submittedName>
        <fullName evidence="1">Uncharacterized protein</fullName>
    </submittedName>
</protein>
<dbReference type="RefSeq" id="XP_018285935.1">
    <property type="nucleotide sequence ID" value="XM_018432585.1"/>
</dbReference>
<accession>A0A167KE89</accession>
<organism evidence="1 2">
    <name type="scientific">Phycomyces blakesleeanus (strain ATCC 8743b / DSM 1359 / FGSC 10004 / NBRC 33097 / NRRL 1555)</name>
    <dbReference type="NCBI Taxonomy" id="763407"/>
    <lineage>
        <taxon>Eukaryota</taxon>
        <taxon>Fungi</taxon>
        <taxon>Fungi incertae sedis</taxon>
        <taxon>Mucoromycota</taxon>
        <taxon>Mucoromycotina</taxon>
        <taxon>Mucoromycetes</taxon>
        <taxon>Mucorales</taxon>
        <taxon>Phycomycetaceae</taxon>
        <taxon>Phycomyces</taxon>
    </lineage>
</organism>
<reference evidence="2" key="1">
    <citation type="submission" date="2015-06" db="EMBL/GenBank/DDBJ databases">
        <title>Expansion of signal transduction pathways in fungi by whole-genome duplication.</title>
        <authorList>
            <consortium name="DOE Joint Genome Institute"/>
            <person name="Corrochano L.M."/>
            <person name="Kuo A."/>
            <person name="Marcet-Houben M."/>
            <person name="Polaino S."/>
            <person name="Salamov A."/>
            <person name="Villalobos J.M."/>
            <person name="Alvarez M.I."/>
            <person name="Avalos J."/>
            <person name="Benito E.P."/>
            <person name="Benoit I."/>
            <person name="Burger G."/>
            <person name="Camino L.P."/>
            <person name="Canovas D."/>
            <person name="Cerda-Olmedo E."/>
            <person name="Cheng J.-F."/>
            <person name="Dominguez A."/>
            <person name="Elias M."/>
            <person name="Eslava A.P."/>
            <person name="Glaser F."/>
            <person name="Grimwood J."/>
            <person name="Gutierrez G."/>
            <person name="Heitman J."/>
            <person name="Henrissat B."/>
            <person name="Iturriaga E.A."/>
            <person name="Lang B.F."/>
            <person name="Lavin J.L."/>
            <person name="Lee S."/>
            <person name="Li W."/>
            <person name="Lindquist E."/>
            <person name="Lopez-Garcia S."/>
            <person name="Luque E.M."/>
            <person name="Marcos A.T."/>
            <person name="Martin J."/>
            <person name="McCluskey K."/>
            <person name="Medina H.R."/>
            <person name="Miralles-Duran A."/>
            <person name="Miyazaki A."/>
            <person name="Munoz-Torres E."/>
            <person name="Oguiza J.A."/>
            <person name="Ohm R."/>
            <person name="Olmedo M."/>
            <person name="Orejas M."/>
            <person name="Ortiz-Castellanos L."/>
            <person name="Pisabarro A.G."/>
            <person name="Rodriguez-Romero J."/>
            <person name="Ruiz-Herrera J."/>
            <person name="Ruiz-Vazquez R."/>
            <person name="Sanz C."/>
            <person name="Schackwitz W."/>
            <person name="Schmutz J."/>
            <person name="Shahriari M."/>
            <person name="Shelest E."/>
            <person name="Silva-Franco F."/>
            <person name="Soanes D."/>
            <person name="Syed K."/>
            <person name="Tagua V.G."/>
            <person name="Talbot N.J."/>
            <person name="Thon M."/>
            <person name="De vries R.P."/>
            <person name="Wiebenga A."/>
            <person name="Yadav J.S."/>
            <person name="Braun E.L."/>
            <person name="Baker S."/>
            <person name="Garre V."/>
            <person name="Horwitz B."/>
            <person name="Torres-Martinez S."/>
            <person name="Idnurm A."/>
            <person name="Herrera-Estrella A."/>
            <person name="Gabaldon T."/>
            <person name="Grigoriev I.V."/>
        </authorList>
    </citation>
    <scope>NUCLEOTIDE SEQUENCE [LARGE SCALE GENOMIC DNA]</scope>
    <source>
        <strain evidence="2">NRRL 1555(-)</strain>
    </source>
</reference>
<keyword evidence="2" id="KW-1185">Reference proteome</keyword>
<dbReference type="AlphaFoldDB" id="A0A167KE89"/>
<dbReference type="InParanoid" id="A0A167KE89"/>
<proteinExistence type="predicted"/>
<name>A0A167KE89_PHYB8</name>
<dbReference type="EMBL" id="KV440997">
    <property type="protein sequence ID" value="OAD67895.1"/>
    <property type="molecule type" value="Genomic_DNA"/>
</dbReference>
<evidence type="ECO:0000313" key="1">
    <source>
        <dbReference type="EMBL" id="OAD67895.1"/>
    </source>
</evidence>
<sequence>MKSFAGFFWTSKLNQALGRIAALKHQIQHTVPIQIAWKTCPRYTLSIVLWNINLAGALNFRHIFNRL</sequence>
<dbReference type="VEuPathDB" id="FungiDB:PHYBLDRAFT_150982"/>
<evidence type="ECO:0000313" key="2">
    <source>
        <dbReference type="Proteomes" id="UP000077315"/>
    </source>
</evidence>
<dbReference type="GeneID" id="28993491"/>